<protein>
    <submittedName>
        <fullName evidence="2">Uncharacterized protein</fullName>
    </submittedName>
</protein>
<keyword evidence="3" id="KW-1185">Reference proteome</keyword>
<accession>A0AAE1CBB2</accession>
<sequence length="182" mass="20437">MNVPCLVVGWLLFALQGKLSGFRQLTRSQQFRFRSEIPLRMFPLFNTHEAASGFLTYPWYSVSCKSGLCEAQSGQDGKTGTRALVKLVILVFCGGYRPVWGQAWNREYDAELELQEQDGYQNLANSMVWHIQFDLHSRHVAATISPVAQGCTHWVPWLELGLGTLADSIRQSGGLGCRPCKK</sequence>
<feature type="chain" id="PRO_5042143612" evidence="1">
    <location>
        <begin position="22"/>
        <end position="182"/>
    </location>
</feature>
<gene>
    <name evidence="2" type="ORF">B0T22DRAFT_438908</name>
</gene>
<proteinExistence type="predicted"/>
<keyword evidence="1" id="KW-0732">Signal</keyword>
<evidence type="ECO:0000313" key="2">
    <source>
        <dbReference type="EMBL" id="KAK3687257.1"/>
    </source>
</evidence>
<evidence type="ECO:0000313" key="3">
    <source>
        <dbReference type="Proteomes" id="UP001270362"/>
    </source>
</evidence>
<reference evidence="2" key="1">
    <citation type="journal article" date="2023" name="Mol. Phylogenet. Evol.">
        <title>Genome-scale phylogeny and comparative genomics of the fungal order Sordariales.</title>
        <authorList>
            <person name="Hensen N."/>
            <person name="Bonometti L."/>
            <person name="Westerberg I."/>
            <person name="Brannstrom I.O."/>
            <person name="Guillou S."/>
            <person name="Cros-Aarteil S."/>
            <person name="Calhoun S."/>
            <person name="Haridas S."/>
            <person name="Kuo A."/>
            <person name="Mondo S."/>
            <person name="Pangilinan J."/>
            <person name="Riley R."/>
            <person name="LaButti K."/>
            <person name="Andreopoulos B."/>
            <person name="Lipzen A."/>
            <person name="Chen C."/>
            <person name="Yan M."/>
            <person name="Daum C."/>
            <person name="Ng V."/>
            <person name="Clum A."/>
            <person name="Steindorff A."/>
            <person name="Ohm R.A."/>
            <person name="Martin F."/>
            <person name="Silar P."/>
            <person name="Natvig D.O."/>
            <person name="Lalanne C."/>
            <person name="Gautier V."/>
            <person name="Ament-Velasquez S.L."/>
            <person name="Kruys A."/>
            <person name="Hutchinson M.I."/>
            <person name="Powell A.J."/>
            <person name="Barry K."/>
            <person name="Miller A.N."/>
            <person name="Grigoriev I.V."/>
            <person name="Debuchy R."/>
            <person name="Gladieux P."/>
            <person name="Hiltunen Thoren M."/>
            <person name="Johannesson H."/>
        </authorList>
    </citation>
    <scope>NUCLEOTIDE SEQUENCE</scope>
    <source>
        <strain evidence="2">CBS 314.62</strain>
    </source>
</reference>
<feature type="signal peptide" evidence="1">
    <location>
        <begin position="1"/>
        <end position="21"/>
    </location>
</feature>
<dbReference type="Proteomes" id="UP001270362">
    <property type="component" value="Unassembled WGS sequence"/>
</dbReference>
<comment type="caution">
    <text evidence="2">The sequence shown here is derived from an EMBL/GenBank/DDBJ whole genome shotgun (WGS) entry which is preliminary data.</text>
</comment>
<name>A0AAE1CBB2_9PEZI</name>
<reference evidence="2" key="2">
    <citation type="submission" date="2023-06" db="EMBL/GenBank/DDBJ databases">
        <authorList>
            <consortium name="Lawrence Berkeley National Laboratory"/>
            <person name="Haridas S."/>
            <person name="Hensen N."/>
            <person name="Bonometti L."/>
            <person name="Westerberg I."/>
            <person name="Brannstrom I.O."/>
            <person name="Guillou S."/>
            <person name="Cros-Aarteil S."/>
            <person name="Calhoun S."/>
            <person name="Kuo A."/>
            <person name="Mondo S."/>
            <person name="Pangilinan J."/>
            <person name="Riley R."/>
            <person name="Labutti K."/>
            <person name="Andreopoulos B."/>
            <person name="Lipzen A."/>
            <person name="Chen C."/>
            <person name="Yanf M."/>
            <person name="Daum C."/>
            <person name="Ng V."/>
            <person name="Clum A."/>
            <person name="Steindorff A."/>
            <person name="Ohm R."/>
            <person name="Martin F."/>
            <person name="Silar P."/>
            <person name="Natvig D."/>
            <person name="Lalanne C."/>
            <person name="Gautier V."/>
            <person name="Ament-Velasquez S.L."/>
            <person name="Kruys A."/>
            <person name="Hutchinson M.I."/>
            <person name="Powell A.J."/>
            <person name="Barry K."/>
            <person name="Miller A.N."/>
            <person name="Grigoriev I.V."/>
            <person name="Debuchy R."/>
            <person name="Gladieux P."/>
            <person name="Thoren M.H."/>
            <person name="Johannesson H."/>
        </authorList>
    </citation>
    <scope>NUCLEOTIDE SEQUENCE</scope>
    <source>
        <strain evidence="2">CBS 314.62</strain>
    </source>
</reference>
<dbReference type="EMBL" id="JAULSO010000002">
    <property type="protein sequence ID" value="KAK3687257.1"/>
    <property type="molecule type" value="Genomic_DNA"/>
</dbReference>
<organism evidence="2 3">
    <name type="scientific">Podospora appendiculata</name>
    <dbReference type="NCBI Taxonomy" id="314037"/>
    <lineage>
        <taxon>Eukaryota</taxon>
        <taxon>Fungi</taxon>
        <taxon>Dikarya</taxon>
        <taxon>Ascomycota</taxon>
        <taxon>Pezizomycotina</taxon>
        <taxon>Sordariomycetes</taxon>
        <taxon>Sordariomycetidae</taxon>
        <taxon>Sordariales</taxon>
        <taxon>Podosporaceae</taxon>
        <taxon>Podospora</taxon>
    </lineage>
</organism>
<evidence type="ECO:0000256" key="1">
    <source>
        <dbReference type="SAM" id="SignalP"/>
    </source>
</evidence>
<dbReference type="AlphaFoldDB" id="A0AAE1CBB2"/>